<dbReference type="SUPFAM" id="SSF57850">
    <property type="entry name" value="RING/U-box"/>
    <property type="match status" value="1"/>
</dbReference>
<sequence length="2193" mass="231047">MDIDAEREASRTDSDEENVDLGGGGSTKLRNTGEGKGGIGRKGIGFKSVFMVSEEPHILSDHFSFKFDTRTHGVYGYVVPCWVDPAPLRAVIMAETGRAPPTAGTCLYLPYKEDTGTGGAAASVKVELHAAMLLFLNKLRRIVVVEATAGTQRTVSVASLAAVPTPPPAILANEKLEVQELHDETVVTEAGTPGRVLERRVSCYLVHRAVLQAPAHICAERGGAAEGCGEGCTTAGRSAAQSTEIVLAFPELNGARDAGEAAGGAGAAQGESRAAMQQVFAYLPVGPVGFRFIVQADFDLVSSRQAVRADSAWNRWLRDSIGLVFGEAVRASPYLLDSLGGYLPTLSEVATPFWQAAAQGVLQELKEARCVRSEEGDWCAPRGLLLRPRELPGALVTSVELCGVHKGLHFADPAHVAALGEATVLDLGCRPFTTQHMLELLADTGLASQLPQRPSTWFALLFRYLQLQLRPKDVPAMRALPIFRCRGLPDPSPVQRPPIHGRRGSAPVEAHPQTLTEGPPRMCRLADGPIFSELPAALVGAWECGEVVRVMLPGDIPALHAVPEALSFLRDAEVGIADVAALGRCIVAQHWRGRFTCVSQVWAGLAFMKHHIEGVARALRGSSGGDGSRGAAPLGELEAALGEDGGSGDGVGSCSDASGVVGKQCAPTGCREDPLLAPGMRLLRAALLVPTAGADLVPLSEVHLCSFLGVQCGRCYPCSPPAAERGGGGGQAAVGQARPVPLEVHAEDCTPGLRLSVEPRRCTPRRKGDAERGAGSNRMFRMATVLQCVGGSPSAPGPQRAGGSSAALGDGWGTGEGCRPWQSARASTGVSRGHVQYSAEVLASTVSSVCIGYAAEDYDPERMGCDGRSFYLDGTGAVVGTAPPARGLRLSAGGFAVGDVVTCAVDADLGLAYVAVNGELRSVEDSTGAALSGSFHHLLSQLPEELVTAAIPLPEGLLGALLVPAVKMQDGGVALLFWHSVAWSLDVAGFVPLGQAVDCGGDTGTGGPVWDAPADAGKGMGGFSKVGCAEALMSGEELAWEALLLELGAQPHFTVCRHRHYWNGLPSARSGECTVCMQPLSAAAAAVLPCDHAFHHCCIEQWLGMQLCCPNCRRRASCAQLQPFTEPFNEGPALEAALVSILDTLSALPVSTPAAASRPPALPCLQRALVRYLDDPFAGTMLRSVLVPTSRGLHPIGSTFDRDVWVRHAGTGALPCLLRPQLSPGSHAARWLLGQLGVSVRVDAAGILKCLARLGEEVTRLRDQRERHGAARGAREAPGAEVAVPSSEKHEEEVVEEEVDSVAETLPGSLASDAVVGSPEALAAERLQIDVFAGLYGLLERECLQAEVDGGEGEVNDRADTTAHAALKQEAAGSVCKLIRQAFADQALIYTGGISGGHDSGGCNGGEAGGMMVRSGEVAWEGGLATFLTGRVAISLRSVYPSMRSLFVEVCGVETGQESLSVAALNALAANPCGLLKAHCEGRPLHDVVGELYDELECRLPPITDPSSYILSPSSLHAVTAADIPILAYDHRSHSTVLVPKSDHTPVLLSDESSKAFHLFQNDVRVAYPPLGVVCPHPRLRRMFLEAGRLAMMESLVAASEDSKMLDPIEEAADLTAWAGSFLSHVRMRHAPGDGASSPGGSPGATPPLSPEPAGAAEDVKSSLSSPTTTLRWLKQRQQRGLEALRVMQCVLRVTVASRVVRPYALQLGARQVTREEEMRYTVEDAGRHICLSHHMAWSHTGDTMIERLAQALAEVVAPVLRSFEPGESKEDKQGRLFADALQHLASERAAAQITVPDPEEIGQPLPGDPVESEHDGQATETDILGLELPDSSPSSGVSLDMPGSEMPSLAPWPPKLRLPPLESASSSLPTPLPSILPALQHTSRPSTPASGSDAPIAPVPRSSAVKAYGDAVRQLRAAEFAKQPFFPSASIMELLQQVAFYQPVVNGWLRLSTGTTRGPAAHRGLPVASHCPWPHDGPGRNPEGNLAQQLAEAYVFAFLQRQLPDFGPENWCTSSGDLFFASGDTVAAAAREGAAGDSTGGYSGSEGMDIESDGLRPIGRQSGGRFCMKVYDGSAVLHDRPAWCVIVVKVDEEAEDGAFVVSASESEFARMCEETPAIVEGLLRGASGESLGGEQSLTTALLPVHLIWVHVKKPLSCPSISMVTHSPGKRFGAQITLTPCTFRAVWTSSRSS</sequence>
<feature type="region of interest" description="Disordered" evidence="2">
    <location>
        <begin position="1629"/>
        <end position="1668"/>
    </location>
</feature>
<dbReference type="InterPro" id="IPR013083">
    <property type="entry name" value="Znf_RING/FYVE/PHD"/>
</dbReference>
<comment type="caution">
    <text evidence="4">The sequence shown here is derived from an EMBL/GenBank/DDBJ whole genome shotgun (WGS) entry which is preliminary data.</text>
</comment>
<keyword evidence="1" id="KW-0863">Zinc-finger</keyword>
<dbReference type="PROSITE" id="PS50089">
    <property type="entry name" value="ZF_RING_2"/>
    <property type="match status" value="1"/>
</dbReference>
<dbReference type="InterPro" id="IPR052957">
    <property type="entry name" value="Auxin_embryo_med"/>
</dbReference>
<dbReference type="CDD" id="cd16448">
    <property type="entry name" value="RING-H2"/>
    <property type="match status" value="1"/>
</dbReference>
<evidence type="ECO:0000313" key="5">
    <source>
        <dbReference type="Proteomes" id="UP001190700"/>
    </source>
</evidence>
<evidence type="ECO:0000256" key="2">
    <source>
        <dbReference type="SAM" id="MobiDB-lite"/>
    </source>
</evidence>
<dbReference type="Pfam" id="PF13639">
    <property type="entry name" value="zf-RING_2"/>
    <property type="match status" value="1"/>
</dbReference>
<dbReference type="SMART" id="SM00184">
    <property type="entry name" value="RING"/>
    <property type="match status" value="1"/>
</dbReference>
<dbReference type="Proteomes" id="UP001190700">
    <property type="component" value="Unassembled WGS sequence"/>
</dbReference>
<feature type="region of interest" description="Disordered" evidence="2">
    <location>
        <begin position="1"/>
        <end position="36"/>
    </location>
</feature>
<dbReference type="PANTHER" id="PTHR32387:SF0">
    <property type="entry name" value="PROTEIN NO VEIN"/>
    <property type="match status" value="1"/>
</dbReference>
<protein>
    <recommendedName>
        <fullName evidence="3">RING-type domain-containing protein</fullName>
    </recommendedName>
</protein>
<feature type="compositionally biased region" description="Basic and acidic residues" evidence="2">
    <location>
        <begin position="1"/>
        <end position="13"/>
    </location>
</feature>
<name>A0AAE0CF63_9CHLO</name>
<keyword evidence="1" id="KW-0479">Metal-binding</keyword>
<feature type="compositionally biased region" description="Low complexity" evidence="2">
    <location>
        <begin position="1859"/>
        <end position="1880"/>
    </location>
</feature>
<dbReference type="EMBL" id="LGRX02024519">
    <property type="protein sequence ID" value="KAK3253952.1"/>
    <property type="molecule type" value="Genomic_DNA"/>
</dbReference>
<dbReference type="Gene3D" id="3.30.40.10">
    <property type="entry name" value="Zinc/RING finger domain, C3HC4 (zinc finger)"/>
    <property type="match status" value="1"/>
</dbReference>
<keyword evidence="5" id="KW-1185">Reference proteome</keyword>
<evidence type="ECO:0000256" key="1">
    <source>
        <dbReference type="PROSITE-ProRule" id="PRU00175"/>
    </source>
</evidence>
<organism evidence="4 5">
    <name type="scientific">Cymbomonas tetramitiformis</name>
    <dbReference type="NCBI Taxonomy" id="36881"/>
    <lineage>
        <taxon>Eukaryota</taxon>
        <taxon>Viridiplantae</taxon>
        <taxon>Chlorophyta</taxon>
        <taxon>Pyramimonadophyceae</taxon>
        <taxon>Pyramimonadales</taxon>
        <taxon>Pyramimonadaceae</taxon>
        <taxon>Cymbomonas</taxon>
    </lineage>
</organism>
<keyword evidence="1" id="KW-0862">Zinc</keyword>
<gene>
    <name evidence="4" type="ORF">CYMTET_36813</name>
</gene>
<evidence type="ECO:0000313" key="4">
    <source>
        <dbReference type="EMBL" id="KAK3253952.1"/>
    </source>
</evidence>
<feature type="compositionally biased region" description="Polar residues" evidence="2">
    <location>
        <begin position="1881"/>
        <end position="1891"/>
    </location>
</feature>
<evidence type="ECO:0000259" key="3">
    <source>
        <dbReference type="PROSITE" id="PS50089"/>
    </source>
</evidence>
<dbReference type="GO" id="GO:0008270">
    <property type="term" value="F:zinc ion binding"/>
    <property type="evidence" value="ECO:0007669"/>
    <property type="project" value="UniProtKB-KW"/>
</dbReference>
<proteinExistence type="predicted"/>
<dbReference type="InterPro" id="IPR001841">
    <property type="entry name" value="Znf_RING"/>
</dbReference>
<feature type="domain" description="RING-type" evidence="3">
    <location>
        <begin position="1073"/>
        <end position="1113"/>
    </location>
</feature>
<feature type="region of interest" description="Disordered" evidence="2">
    <location>
        <begin position="1791"/>
        <end position="1901"/>
    </location>
</feature>
<dbReference type="Gene3D" id="2.60.120.920">
    <property type="match status" value="1"/>
</dbReference>
<feature type="compositionally biased region" description="Low complexity" evidence="2">
    <location>
        <begin position="1276"/>
        <end position="1286"/>
    </location>
</feature>
<dbReference type="PANTHER" id="PTHR32387">
    <property type="entry name" value="WU:FJ29H11"/>
    <property type="match status" value="1"/>
</dbReference>
<feature type="region of interest" description="Disordered" evidence="2">
    <location>
        <begin position="1267"/>
        <end position="1293"/>
    </location>
</feature>
<reference evidence="4 5" key="1">
    <citation type="journal article" date="2015" name="Genome Biol. Evol.">
        <title>Comparative Genomics of a Bacterivorous Green Alga Reveals Evolutionary Causalities and Consequences of Phago-Mixotrophic Mode of Nutrition.</title>
        <authorList>
            <person name="Burns J.A."/>
            <person name="Paasch A."/>
            <person name="Narechania A."/>
            <person name="Kim E."/>
        </authorList>
    </citation>
    <scope>NUCLEOTIDE SEQUENCE [LARGE SCALE GENOMIC DNA]</scope>
    <source>
        <strain evidence="4 5">PLY_AMNH</strain>
    </source>
</reference>
<dbReference type="InterPro" id="IPR043136">
    <property type="entry name" value="B30.2/SPRY_sf"/>
</dbReference>
<accession>A0AAE0CF63</accession>
<feature type="region of interest" description="Disordered" evidence="2">
    <location>
        <begin position="493"/>
        <end position="519"/>
    </location>
</feature>